<accession>A0A2H4R8A8</accession>
<geneLocation type="mitochondrion" evidence="2"/>
<feature type="transmembrane region" description="Helical" evidence="1">
    <location>
        <begin position="32"/>
        <end position="53"/>
    </location>
</feature>
<dbReference type="EMBL" id="MG202007">
    <property type="protein sequence ID" value="ATY40890.1"/>
    <property type="molecule type" value="Genomic_DNA"/>
</dbReference>
<evidence type="ECO:0000256" key="1">
    <source>
        <dbReference type="SAM" id="Phobius"/>
    </source>
</evidence>
<reference evidence="2" key="1">
    <citation type="journal article" date="2017" name="Curr. Biol.">
        <title>A New Lineage of Eukaryotes Illuminates Early Mitochondrial Genome Reduction.</title>
        <authorList>
            <person name="Janouskovec J."/>
            <person name="Tikhonenkov D.V."/>
            <person name="Burki F."/>
            <person name="Howe A.T."/>
            <person name="Rohwer F.L."/>
            <person name="Mylnikov A.P."/>
            <person name="Keeling P.J."/>
        </authorList>
    </citation>
    <scope>NUCLEOTIDE SEQUENCE</scope>
</reference>
<gene>
    <name evidence="2" type="primary">orf70</name>
</gene>
<name>A0A2H4R8A8_9EUKA</name>
<keyword evidence="1" id="KW-0472">Membrane</keyword>
<keyword evidence="1" id="KW-0812">Transmembrane</keyword>
<dbReference type="AlphaFoldDB" id="A0A2H4R8A8"/>
<keyword evidence="1" id="KW-1133">Transmembrane helix</keyword>
<proteinExistence type="predicted"/>
<organism evidence="2">
    <name type="scientific">Picobiliphyte sp. MS584-11</name>
    <dbReference type="NCBI Taxonomy" id="1157699"/>
    <lineage>
        <taxon>Eukaryota</taxon>
        <taxon>Eukaryota incertae sedis</taxon>
        <taxon>Picozoa</taxon>
    </lineage>
</organism>
<sequence length="70" mass="8160">MILPTNVSSDLLSTYYVSVYEMAIHYQLLPQVLLPTYVGYSMVIIPTSCWWSIKCRYVNILRSRKIVNTL</sequence>
<evidence type="ECO:0000313" key="2">
    <source>
        <dbReference type="EMBL" id="ATY40890.1"/>
    </source>
</evidence>
<keyword evidence="2" id="KW-0496">Mitochondrion</keyword>
<protein>
    <submittedName>
        <fullName evidence="2">Orf70</fullName>
    </submittedName>
</protein>